<gene>
    <name evidence="7" type="ORF">PGLA2088_LOCUS27049</name>
</gene>
<dbReference type="FunFam" id="3.40.50.970:FF:000001">
    <property type="entry name" value="Pyruvate dehydrogenase E1 beta subunit"/>
    <property type="match status" value="1"/>
</dbReference>
<dbReference type="Gene3D" id="3.40.50.970">
    <property type="match status" value="1"/>
</dbReference>
<dbReference type="SUPFAM" id="SSF52518">
    <property type="entry name" value="Thiamin diphosphate-binding fold (THDP-binding)"/>
    <property type="match status" value="1"/>
</dbReference>
<evidence type="ECO:0000256" key="2">
    <source>
        <dbReference type="ARBA" id="ARBA00012277"/>
    </source>
</evidence>
<dbReference type="GO" id="GO:0009083">
    <property type="term" value="P:branched-chain amino acid catabolic process"/>
    <property type="evidence" value="ECO:0007669"/>
    <property type="project" value="TreeGrafter"/>
</dbReference>
<evidence type="ECO:0000256" key="3">
    <source>
        <dbReference type="ARBA" id="ARBA00023002"/>
    </source>
</evidence>
<organism evidence="7 8">
    <name type="scientific">Polarella glacialis</name>
    <name type="common">Dinoflagellate</name>
    <dbReference type="NCBI Taxonomy" id="89957"/>
    <lineage>
        <taxon>Eukaryota</taxon>
        <taxon>Sar</taxon>
        <taxon>Alveolata</taxon>
        <taxon>Dinophyceae</taxon>
        <taxon>Suessiales</taxon>
        <taxon>Suessiaceae</taxon>
        <taxon>Polarella</taxon>
    </lineage>
</organism>
<dbReference type="PANTHER" id="PTHR42980:SF1">
    <property type="entry name" value="2-OXOISOVALERATE DEHYDROGENASE SUBUNIT BETA, MITOCHONDRIAL"/>
    <property type="match status" value="1"/>
</dbReference>
<comment type="catalytic activity">
    <reaction evidence="4">
        <text>N(6)-[(R)-lipoyl]-L-lysyl-[protein] + 3-methyl-2-oxobutanoate + H(+) = N(6)-[(R)-S(8)-2-methylpropanoyldihydrolipoyl]-L-lysyl-[protein] + CO2</text>
        <dbReference type="Rhea" id="RHEA:13457"/>
        <dbReference type="Rhea" id="RHEA-COMP:10474"/>
        <dbReference type="Rhea" id="RHEA-COMP:10497"/>
        <dbReference type="ChEBI" id="CHEBI:11851"/>
        <dbReference type="ChEBI" id="CHEBI:15378"/>
        <dbReference type="ChEBI" id="CHEBI:16526"/>
        <dbReference type="ChEBI" id="CHEBI:83099"/>
        <dbReference type="ChEBI" id="CHEBI:83142"/>
        <dbReference type="EC" id="1.2.4.4"/>
    </reaction>
    <physiologicalReaction direction="left-to-right" evidence="4">
        <dbReference type="Rhea" id="RHEA:13458"/>
    </physiologicalReaction>
</comment>
<dbReference type="SUPFAM" id="SSF52922">
    <property type="entry name" value="TK C-terminal domain-like"/>
    <property type="match status" value="1"/>
</dbReference>
<dbReference type="Pfam" id="PF02779">
    <property type="entry name" value="Transket_pyr"/>
    <property type="match status" value="1"/>
</dbReference>
<feature type="region of interest" description="Disordered" evidence="5">
    <location>
        <begin position="676"/>
        <end position="708"/>
    </location>
</feature>
<evidence type="ECO:0000313" key="8">
    <source>
        <dbReference type="Proteomes" id="UP000626109"/>
    </source>
</evidence>
<dbReference type="SMART" id="SM00861">
    <property type="entry name" value="Transket_pyr"/>
    <property type="match status" value="1"/>
</dbReference>
<feature type="region of interest" description="Disordered" evidence="5">
    <location>
        <begin position="781"/>
        <end position="820"/>
    </location>
</feature>
<evidence type="ECO:0000256" key="5">
    <source>
        <dbReference type="SAM" id="MobiDB-lite"/>
    </source>
</evidence>
<dbReference type="AlphaFoldDB" id="A0A813K5J1"/>
<dbReference type="InterPro" id="IPR029061">
    <property type="entry name" value="THDP-binding"/>
</dbReference>
<evidence type="ECO:0000313" key="7">
    <source>
        <dbReference type="EMBL" id="CAE8690671.1"/>
    </source>
</evidence>
<dbReference type="FunFam" id="3.40.50.920:FF:000001">
    <property type="entry name" value="Pyruvate dehydrogenase E1 beta subunit"/>
    <property type="match status" value="1"/>
</dbReference>
<dbReference type="CDD" id="cd07036">
    <property type="entry name" value="TPP_PYR_E1-PDHc-beta_like"/>
    <property type="match status" value="1"/>
</dbReference>
<feature type="compositionally biased region" description="Polar residues" evidence="5">
    <location>
        <begin position="695"/>
        <end position="705"/>
    </location>
</feature>
<accession>A0A813K5J1</accession>
<comment type="caution">
    <text evidence="7">The sequence shown here is derived from an EMBL/GenBank/DDBJ whole genome shotgun (WGS) entry which is preliminary data.</text>
</comment>
<dbReference type="Proteomes" id="UP000626109">
    <property type="component" value="Unassembled WGS sequence"/>
</dbReference>
<feature type="region of interest" description="Disordered" evidence="5">
    <location>
        <begin position="424"/>
        <end position="487"/>
    </location>
</feature>
<dbReference type="Pfam" id="PF02780">
    <property type="entry name" value="Transketolase_C"/>
    <property type="match status" value="1"/>
</dbReference>
<dbReference type="GO" id="GO:0007584">
    <property type="term" value="P:response to nutrient"/>
    <property type="evidence" value="ECO:0007669"/>
    <property type="project" value="TreeGrafter"/>
</dbReference>
<dbReference type="InterPro" id="IPR009014">
    <property type="entry name" value="Transketo_C/PFOR_II"/>
</dbReference>
<dbReference type="Gene3D" id="3.40.50.920">
    <property type="match status" value="1"/>
</dbReference>
<reference evidence="7" key="1">
    <citation type="submission" date="2021-02" db="EMBL/GenBank/DDBJ databases">
        <authorList>
            <person name="Dougan E. K."/>
            <person name="Rhodes N."/>
            <person name="Thang M."/>
            <person name="Chan C."/>
        </authorList>
    </citation>
    <scope>NUCLEOTIDE SEQUENCE</scope>
</reference>
<dbReference type="InterPro" id="IPR033248">
    <property type="entry name" value="Transketolase_C"/>
</dbReference>
<evidence type="ECO:0000256" key="1">
    <source>
        <dbReference type="ARBA" id="ARBA00001964"/>
    </source>
</evidence>
<proteinExistence type="predicted"/>
<name>A0A813K5J1_POLGL</name>
<keyword evidence="3" id="KW-0560">Oxidoreductase</keyword>
<dbReference type="EMBL" id="CAJNNW010027304">
    <property type="protein sequence ID" value="CAE8690671.1"/>
    <property type="molecule type" value="Genomic_DNA"/>
</dbReference>
<dbReference type="PANTHER" id="PTHR42980">
    <property type="entry name" value="2-OXOISOVALERATE DEHYDROGENASE SUBUNIT BETA-RELATED"/>
    <property type="match status" value="1"/>
</dbReference>
<evidence type="ECO:0000256" key="4">
    <source>
        <dbReference type="ARBA" id="ARBA00051764"/>
    </source>
</evidence>
<dbReference type="EC" id="1.2.4.4" evidence="2"/>
<dbReference type="InterPro" id="IPR005475">
    <property type="entry name" value="Transketolase-like_Pyr-bd"/>
</dbReference>
<sequence length="820" mass="87913">MLAFQPARLLLRSSALRISGGRGLTGSTSSVTQKTPLAGSRHAPAARSLAAAAAGHKQQMNMFQAINSAMQIAMDTDDRAMVFGEDVAFGGVFRCSMGLREQFGGDRVFNTPLSEQGIIGFAIGMASVGYTPIAEIQFADYVFPAFDQIVNEAAKYRYRTGSEWHCGSLTIRMPCGAVGHGGLYHSQSPEAFFSHCPGINIVCPRGPTQAKGLLLAAIRSPDPTLVFEPKILYRQAVEDVPVGDFEIPIGEAEIVREGTDVTLIGWGNQVHRLLAAAKLAEADGISCEVIDLQSILPWDEERVVASVEKTGRCVIAHEAPRTSGFGAELAATVQERCFLKLEAPVQRVCGWDTPFPLAWEEFYLPTPLRVYDSVKKAMAQSGAAAPGDEDGVSLFHNWKVAGDKAWANLPSLMRPFNTTAVEDGGLAAPGAPAEVSNGMGSDGVADGSQTKERSSTSPLGAVRPEESSAWQLPPRPPSWSGMPQGPISRQDLQAAIASSAQADGSASPQDALGFLQRDSSLGSAPLLSSLGAAADVASAVADASPASAQAGGYAAATASRAPEGLTAFAEQLAAATQQAPVSLAERLAETLQQCCLDEAGMGLNTFTWDTNLPSGSRQFLEKVAGALTSRVEEMGFEKVEWWNGREWRQSRGRYHILHDTVYERYHMRLRVVWRDRPPPEPPESLSPPRRRSHQRNTSISYPGQSHSDHSAVVLEQVQQTLELQRQFLEEALTSRDLAARVQARYQWPAVEPPPLESVEAPAPCIDGVPSLIPAASLLTVPEPVPSEAPGQSPRSDRGFIEVIPSIEERSQSPSPPNTSL</sequence>
<comment type="cofactor">
    <cofactor evidence="1">
        <name>thiamine diphosphate</name>
        <dbReference type="ChEBI" id="CHEBI:58937"/>
    </cofactor>
</comment>
<dbReference type="GO" id="GO:0003863">
    <property type="term" value="F:branched-chain 2-oxo acid dehydrogenase activity"/>
    <property type="evidence" value="ECO:0007669"/>
    <property type="project" value="UniProtKB-EC"/>
</dbReference>
<feature type="domain" description="Transketolase-like pyrimidine-binding" evidence="6">
    <location>
        <begin position="60"/>
        <end position="235"/>
    </location>
</feature>
<protein>
    <recommendedName>
        <fullName evidence="2">3-methyl-2-oxobutanoate dehydrogenase (2-methylpropanoyl-transferring)</fullName>
        <ecNumber evidence="2">1.2.4.4</ecNumber>
    </recommendedName>
</protein>
<evidence type="ECO:0000259" key="6">
    <source>
        <dbReference type="SMART" id="SM00861"/>
    </source>
</evidence>